<dbReference type="PANTHER" id="PTHR43619:SF2">
    <property type="entry name" value="S-ADENOSYL-L-METHIONINE-DEPENDENT METHYLTRANSFERASES SUPERFAMILY PROTEIN"/>
    <property type="match status" value="1"/>
</dbReference>
<name>A0A7X6MJK6_9MYCO</name>
<keyword evidence="4 7" id="KW-0808">Transferase</keyword>
<dbReference type="Pfam" id="PF04072">
    <property type="entry name" value="LCM"/>
    <property type="match status" value="1"/>
</dbReference>
<sequence length="278" mass="30208">MPVDGVAMTAIGVAVIRVRESQRPDALYLDPLAQSFVDAARDGFSAQRWASLEELAGQFYEGRSVAVRLVDDRVRDAVDSGIKQIVMLGAGLDTRAFRLELPSDVSVFEIDLPELIAFKEPVLANRAAAPTCRRHVIAADLREDWTTPLRESGFRADSPTLWVDEGALAYLPPGPRRDVVADLTRLSAPGSRFGVSRYSVDANSAPYTGLAGLVGGRASGQAPQETVRDVREWLGSLGWDTEFQSWNEAVTRLNRAVTQADSEVGHIAAVLRPRAHSA</sequence>
<organism evidence="7 8">
    <name type="scientific">Mycolicibacterium septicum DSM 44393</name>
    <dbReference type="NCBI Taxonomy" id="1341646"/>
    <lineage>
        <taxon>Bacteria</taxon>
        <taxon>Bacillati</taxon>
        <taxon>Actinomycetota</taxon>
        <taxon>Actinomycetes</taxon>
        <taxon>Mycobacteriales</taxon>
        <taxon>Mycobacteriaceae</taxon>
        <taxon>Mycolicibacterium</taxon>
    </lineage>
</organism>
<protein>
    <recommendedName>
        <fullName evidence="6">S-adenosyl-L-methionine-dependent methyltransferase</fullName>
        <ecNumber evidence="6">2.1.1.-</ecNumber>
    </recommendedName>
</protein>
<gene>
    <name evidence="7" type="ORF">HGA11_03145</name>
</gene>
<dbReference type="GO" id="GO:0008168">
    <property type="term" value="F:methyltransferase activity"/>
    <property type="evidence" value="ECO:0007669"/>
    <property type="project" value="UniProtKB-UniRule"/>
</dbReference>
<dbReference type="Proteomes" id="UP000518188">
    <property type="component" value="Unassembled WGS sequence"/>
</dbReference>
<comment type="similarity">
    <text evidence="2 6">Belongs to the UPF0677 family.</text>
</comment>
<evidence type="ECO:0000256" key="6">
    <source>
        <dbReference type="RuleBase" id="RU362030"/>
    </source>
</evidence>
<evidence type="ECO:0000256" key="3">
    <source>
        <dbReference type="ARBA" id="ARBA00022603"/>
    </source>
</evidence>
<dbReference type="AlphaFoldDB" id="A0A7X6MJK6"/>
<evidence type="ECO:0000256" key="4">
    <source>
        <dbReference type="ARBA" id="ARBA00022679"/>
    </source>
</evidence>
<evidence type="ECO:0000313" key="7">
    <source>
        <dbReference type="EMBL" id="NKZ09962.1"/>
    </source>
</evidence>
<comment type="function">
    <text evidence="1 6">Exhibits S-adenosyl-L-methionine-dependent methyltransferase activity.</text>
</comment>
<dbReference type="PANTHER" id="PTHR43619">
    <property type="entry name" value="S-ADENOSYL-L-METHIONINE-DEPENDENT METHYLTRANSFERASE YKTD-RELATED"/>
    <property type="match status" value="1"/>
</dbReference>
<dbReference type="InterPro" id="IPR007213">
    <property type="entry name" value="Ppm1/Ppm2/Tcmp"/>
</dbReference>
<dbReference type="EC" id="2.1.1.-" evidence="6"/>
<keyword evidence="5 6" id="KW-0949">S-adenosyl-L-methionine</keyword>
<dbReference type="NCBIfam" id="TIGR00027">
    <property type="entry name" value="mthyl_TIGR00027"/>
    <property type="match status" value="1"/>
</dbReference>
<dbReference type="InterPro" id="IPR029063">
    <property type="entry name" value="SAM-dependent_MTases_sf"/>
</dbReference>
<dbReference type="GO" id="GO:0032259">
    <property type="term" value="P:methylation"/>
    <property type="evidence" value="ECO:0007669"/>
    <property type="project" value="UniProtKB-KW"/>
</dbReference>
<dbReference type="Gene3D" id="3.40.50.150">
    <property type="entry name" value="Vaccinia Virus protein VP39"/>
    <property type="match status" value="1"/>
</dbReference>
<dbReference type="SUPFAM" id="SSF53335">
    <property type="entry name" value="S-adenosyl-L-methionine-dependent methyltransferases"/>
    <property type="match status" value="1"/>
</dbReference>
<comment type="caution">
    <text evidence="7">The sequence shown here is derived from an EMBL/GenBank/DDBJ whole genome shotgun (WGS) entry which is preliminary data.</text>
</comment>
<evidence type="ECO:0000256" key="2">
    <source>
        <dbReference type="ARBA" id="ARBA00008138"/>
    </source>
</evidence>
<proteinExistence type="inferred from homology"/>
<evidence type="ECO:0000256" key="1">
    <source>
        <dbReference type="ARBA" id="ARBA00003907"/>
    </source>
</evidence>
<dbReference type="InterPro" id="IPR011610">
    <property type="entry name" value="SAM_mthyl_Trfase_ML2640-like"/>
</dbReference>
<dbReference type="EMBL" id="JAAXPJ010000001">
    <property type="protein sequence ID" value="NKZ09962.1"/>
    <property type="molecule type" value="Genomic_DNA"/>
</dbReference>
<evidence type="ECO:0000256" key="5">
    <source>
        <dbReference type="ARBA" id="ARBA00022691"/>
    </source>
</evidence>
<evidence type="ECO:0000313" key="8">
    <source>
        <dbReference type="Proteomes" id="UP000518188"/>
    </source>
</evidence>
<accession>A0A7X6MJK6</accession>
<reference evidence="7 8" key="1">
    <citation type="submission" date="2020-04" db="EMBL/GenBank/DDBJ databases">
        <title>MicrobeNet Type strains.</title>
        <authorList>
            <person name="Nicholson A.C."/>
        </authorList>
    </citation>
    <scope>NUCLEOTIDE SEQUENCE [LARGE SCALE GENOMIC DNA]</scope>
    <source>
        <strain evidence="7 8">ATCC 700731</strain>
    </source>
</reference>
<keyword evidence="3 6" id="KW-0489">Methyltransferase</keyword>